<dbReference type="Gene3D" id="1.10.520.10">
    <property type="match status" value="1"/>
</dbReference>
<comment type="similarity">
    <text evidence="13">Belongs to the peroxidase family. Classical plant (class III) peroxidase subfamily.</text>
</comment>
<evidence type="ECO:0000256" key="4">
    <source>
        <dbReference type="ARBA" id="ARBA00022559"/>
    </source>
</evidence>
<accession>A0ABU6R5V2</accession>
<dbReference type="InterPro" id="IPR000823">
    <property type="entry name" value="Peroxidase_pln"/>
</dbReference>
<name>A0ABU6R5V2_9FABA</name>
<comment type="catalytic activity">
    <reaction evidence="1 13">
        <text>2 a phenolic donor + H2O2 = 2 a phenolic radical donor + 2 H2O</text>
        <dbReference type="Rhea" id="RHEA:56136"/>
        <dbReference type="ChEBI" id="CHEBI:15377"/>
        <dbReference type="ChEBI" id="CHEBI:16240"/>
        <dbReference type="ChEBI" id="CHEBI:139520"/>
        <dbReference type="ChEBI" id="CHEBI:139521"/>
        <dbReference type="EC" id="1.11.1.7"/>
    </reaction>
</comment>
<comment type="cofactor">
    <cofactor evidence="13">
        <name>Ca(2+)</name>
        <dbReference type="ChEBI" id="CHEBI:29108"/>
    </cofactor>
    <text evidence="13">Binds 2 calcium ions per subunit.</text>
</comment>
<comment type="cofactor">
    <cofactor evidence="13">
        <name>heme b</name>
        <dbReference type="ChEBI" id="CHEBI:60344"/>
    </cofactor>
    <text evidence="13">Binds 1 heme b (iron(II)-protoporphyrin IX) group per subunit.</text>
</comment>
<keyword evidence="4 13" id="KW-0575">Peroxidase</keyword>
<dbReference type="InterPro" id="IPR002016">
    <property type="entry name" value="Haem_peroxidase"/>
</dbReference>
<dbReference type="CDD" id="cd00693">
    <property type="entry name" value="secretory_peroxidase"/>
    <property type="match status" value="1"/>
</dbReference>
<evidence type="ECO:0000256" key="10">
    <source>
        <dbReference type="ARBA" id="ARBA00023157"/>
    </source>
</evidence>
<dbReference type="SUPFAM" id="SSF48113">
    <property type="entry name" value="Heme-dependent peroxidases"/>
    <property type="match status" value="1"/>
</dbReference>
<dbReference type="PRINTS" id="PR00461">
    <property type="entry name" value="PLPEROXIDASE"/>
</dbReference>
<dbReference type="PRINTS" id="PR00458">
    <property type="entry name" value="PEROXIDASE"/>
</dbReference>
<evidence type="ECO:0000256" key="7">
    <source>
        <dbReference type="ARBA" id="ARBA00022837"/>
    </source>
</evidence>
<dbReference type="EMBL" id="JASCZI010030237">
    <property type="protein sequence ID" value="MED6119435.1"/>
    <property type="molecule type" value="Genomic_DNA"/>
</dbReference>
<evidence type="ECO:0000256" key="13">
    <source>
        <dbReference type="RuleBase" id="RU362060"/>
    </source>
</evidence>
<keyword evidence="7 13" id="KW-0106">Calcium</keyword>
<evidence type="ECO:0000256" key="11">
    <source>
        <dbReference type="ARBA" id="ARBA00023180"/>
    </source>
</evidence>
<comment type="caution">
    <text evidence="15">The sequence shown here is derived from an EMBL/GenBank/DDBJ whole genome shotgun (WGS) entry which is preliminary data.</text>
</comment>
<gene>
    <name evidence="15" type="ORF">PIB30_011799</name>
</gene>
<evidence type="ECO:0000256" key="5">
    <source>
        <dbReference type="ARBA" id="ARBA00022617"/>
    </source>
</evidence>
<proteinExistence type="inferred from homology"/>
<dbReference type="PROSITE" id="PS50873">
    <property type="entry name" value="PEROXIDASE_4"/>
    <property type="match status" value="1"/>
</dbReference>
<dbReference type="PROSITE" id="PS00435">
    <property type="entry name" value="PEROXIDASE_1"/>
    <property type="match status" value="1"/>
</dbReference>
<keyword evidence="5 13" id="KW-0349">Heme</keyword>
<keyword evidence="13" id="KW-0964">Secreted</keyword>
<evidence type="ECO:0000256" key="3">
    <source>
        <dbReference type="ARBA" id="ARBA00012313"/>
    </source>
</evidence>
<dbReference type="InterPro" id="IPR019793">
    <property type="entry name" value="Peroxidases_heam-ligand_BS"/>
</dbReference>
<keyword evidence="10" id="KW-1015">Disulfide bond</keyword>
<feature type="domain" description="Plant heme peroxidase family profile" evidence="14">
    <location>
        <begin position="26"/>
        <end position="322"/>
    </location>
</feature>
<keyword evidence="16" id="KW-1185">Reference proteome</keyword>
<evidence type="ECO:0000259" key="14">
    <source>
        <dbReference type="PROSITE" id="PS50873"/>
    </source>
</evidence>
<comment type="similarity">
    <text evidence="2">Belongs to the peroxidase family. Ascorbate peroxidase subfamily.</text>
</comment>
<keyword evidence="9 13" id="KW-0408">Iron</keyword>
<evidence type="ECO:0000313" key="16">
    <source>
        <dbReference type="Proteomes" id="UP001341840"/>
    </source>
</evidence>
<protein>
    <recommendedName>
        <fullName evidence="3 13">Peroxidase</fullName>
        <ecNumber evidence="3 13">1.11.1.7</ecNumber>
    </recommendedName>
</protein>
<evidence type="ECO:0000256" key="8">
    <source>
        <dbReference type="ARBA" id="ARBA00023002"/>
    </source>
</evidence>
<keyword evidence="8 13" id="KW-0560">Oxidoreductase</keyword>
<evidence type="ECO:0000256" key="12">
    <source>
        <dbReference type="ARBA" id="ARBA00023324"/>
    </source>
</evidence>
<keyword evidence="11" id="KW-0325">Glycoprotein</keyword>
<evidence type="ECO:0000256" key="1">
    <source>
        <dbReference type="ARBA" id="ARBA00000189"/>
    </source>
</evidence>
<dbReference type="EC" id="1.11.1.7" evidence="3 13"/>
<comment type="function">
    <text evidence="13">Removal of H(2)O(2), oxidation of toxic reductants, biosynthesis and degradation of lignin, suberization, auxin catabolism, response to environmental stresses such as wounding, pathogen attack and oxidative stress.</text>
</comment>
<dbReference type="InterPro" id="IPR010255">
    <property type="entry name" value="Haem_peroxidase_sf"/>
</dbReference>
<dbReference type="Gene3D" id="1.10.420.10">
    <property type="entry name" value="Peroxidase, domain 2"/>
    <property type="match status" value="1"/>
</dbReference>
<dbReference type="InterPro" id="IPR033905">
    <property type="entry name" value="Secretory_peroxidase"/>
</dbReference>
<dbReference type="Pfam" id="PF00141">
    <property type="entry name" value="peroxidase"/>
    <property type="match status" value="1"/>
</dbReference>
<dbReference type="PANTHER" id="PTHR31388:SF270">
    <property type="entry name" value="PEROXIDASE 22-RELATED"/>
    <property type="match status" value="1"/>
</dbReference>
<keyword evidence="12 13" id="KW-0376">Hydrogen peroxide</keyword>
<evidence type="ECO:0000256" key="2">
    <source>
        <dbReference type="ARBA" id="ARBA00006873"/>
    </source>
</evidence>
<evidence type="ECO:0000256" key="9">
    <source>
        <dbReference type="ARBA" id="ARBA00023004"/>
    </source>
</evidence>
<sequence>MGSISVNGVVVALLLFSGVVVMNAYQLSIGFYSTTCPTLQAVVLSVISNAFLTDPRIGASLMKFHFNDCFVQGCDASLLLNNTDAPTNNSSIRGLDVVNQIKTAVESVCPQTVSCADILALAAEVSSSLGGGPTWPVLLGRRDSLTAANTTLVSQNLPSPSFTLDQLKSSFAAQGLNTTDLVALSGAHTFGRARCSTFVDRLYNFSNSGNPDPTLNTTYLETLRQICPQNGTGDNVTNLDLTTPDTFDNNYYSNLGQQNGLLQSDQELVSTPGADTVDLVNTYSSDQNAFFNQFAASMIKMGNIGVLTGNQGEIRLQCNSVN</sequence>
<dbReference type="PANTHER" id="PTHR31388">
    <property type="entry name" value="PEROXIDASE 72-RELATED"/>
    <property type="match status" value="1"/>
</dbReference>
<evidence type="ECO:0000256" key="6">
    <source>
        <dbReference type="ARBA" id="ARBA00022723"/>
    </source>
</evidence>
<dbReference type="Proteomes" id="UP001341840">
    <property type="component" value="Unassembled WGS sequence"/>
</dbReference>
<comment type="subcellular location">
    <subcellularLocation>
        <location evidence="13">Secreted</location>
    </subcellularLocation>
</comment>
<keyword evidence="6 13" id="KW-0479">Metal-binding</keyword>
<organism evidence="15 16">
    <name type="scientific">Stylosanthes scabra</name>
    <dbReference type="NCBI Taxonomy" id="79078"/>
    <lineage>
        <taxon>Eukaryota</taxon>
        <taxon>Viridiplantae</taxon>
        <taxon>Streptophyta</taxon>
        <taxon>Embryophyta</taxon>
        <taxon>Tracheophyta</taxon>
        <taxon>Spermatophyta</taxon>
        <taxon>Magnoliopsida</taxon>
        <taxon>eudicotyledons</taxon>
        <taxon>Gunneridae</taxon>
        <taxon>Pentapetalae</taxon>
        <taxon>rosids</taxon>
        <taxon>fabids</taxon>
        <taxon>Fabales</taxon>
        <taxon>Fabaceae</taxon>
        <taxon>Papilionoideae</taxon>
        <taxon>50 kb inversion clade</taxon>
        <taxon>dalbergioids sensu lato</taxon>
        <taxon>Dalbergieae</taxon>
        <taxon>Pterocarpus clade</taxon>
        <taxon>Stylosanthes</taxon>
    </lineage>
</organism>
<evidence type="ECO:0000313" key="15">
    <source>
        <dbReference type="EMBL" id="MED6119435.1"/>
    </source>
</evidence>
<reference evidence="15 16" key="1">
    <citation type="journal article" date="2023" name="Plants (Basel)">
        <title>Bridging the Gap: Combining Genomics and Transcriptomics Approaches to Understand Stylosanthes scabra, an Orphan Legume from the Brazilian Caatinga.</title>
        <authorList>
            <person name="Ferreira-Neto J.R.C."/>
            <person name="da Silva M.D."/>
            <person name="Binneck E."/>
            <person name="de Melo N.F."/>
            <person name="da Silva R.H."/>
            <person name="de Melo A.L.T.M."/>
            <person name="Pandolfi V."/>
            <person name="Bustamante F.O."/>
            <person name="Brasileiro-Vidal A.C."/>
            <person name="Benko-Iseppon A.M."/>
        </authorList>
    </citation>
    <scope>NUCLEOTIDE SEQUENCE [LARGE SCALE GENOMIC DNA]</scope>
    <source>
        <tissue evidence="15">Leaves</tissue>
    </source>
</reference>